<organism evidence="2 3">
    <name type="scientific">Canavalia gladiata</name>
    <name type="common">Sword bean</name>
    <name type="synonym">Dolichos gladiatus</name>
    <dbReference type="NCBI Taxonomy" id="3824"/>
    <lineage>
        <taxon>Eukaryota</taxon>
        <taxon>Viridiplantae</taxon>
        <taxon>Streptophyta</taxon>
        <taxon>Embryophyta</taxon>
        <taxon>Tracheophyta</taxon>
        <taxon>Spermatophyta</taxon>
        <taxon>Magnoliopsida</taxon>
        <taxon>eudicotyledons</taxon>
        <taxon>Gunneridae</taxon>
        <taxon>Pentapetalae</taxon>
        <taxon>rosids</taxon>
        <taxon>fabids</taxon>
        <taxon>Fabales</taxon>
        <taxon>Fabaceae</taxon>
        <taxon>Papilionoideae</taxon>
        <taxon>50 kb inversion clade</taxon>
        <taxon>NPAAA clade</taxon>
        <taxon>indigoferoid/millettioid clade</taxon>
        <taxon>Phaseoleae</taxon>
        <taxon>Canavalia</taxon>
    </lineage>
</organism>
<evidence type="ECO:0000313" key="2">
    <source>
        <dbReference type="EMBL" id="KAK7361679.1"/>
    </source>
</evidence>
<feature type="region of interest" description="Disordered" evidence="1">
    <location>
        <begin position="1"/>
        <end position="21"/>
    </location>
</feature>
<gene>
    <name evidence="2" type="ORF">VNO77_03753</name>
</gene>
<sequence length="116" mass="12774">MVLSGQSFTSHASSFLSCNPDGEIGSIRPLAGDPTHYLPKASLTYSVLPNPANSGILKGEGDSSRHLRGQRRLFRMNEERWADSLESNAWRFQEMPLNKNPAPELVKSFGEDSGIL</sequence>
<name>A0AAN9MVF3_CANGL</name>
<protein>
    <submittedName>
        <fullName evidence="2">Uncharacterized protein</fullName>
    </submittedName>
</protein>
<dbReference type="AlphaFoldDB" id="A0AAN9MVF3"/>
<dbReference type="Proteomes" id="UP001367508">
    <property type="component" value="Unassembled WGS sequence"/>
</dbReference>
<evidence type="ECO:0000256" key="1">
    <source>
        <dbReference type="SAM" id="MobiDB-lite"/>
    </source>
</evidence>
<keyword evidence="3" id="KW-1185">Reference proteome</keyword>
<comment type="caution">
    <text evidence="2">The sequence shown here is derived from an EMBL/GenBank/DDBJ whole genome shotgun (WGS) entry which is preliminary data.</text>
</comment>
<proteinExistence type="predicted"/>
<accession>A0AAN9MVF3</accession>
<feature type="compositionally biased region" description="Polar residues" evidence="1">
    <location>
        <begin position="1"/>
        <end position="17"/>
    </location>
</feature>
<reference evidence="2 3" key="1">
    <citation type="submission" date="2024-01" db="EMBL/GenBank/DDBJ databases">
        <title>The genomes of 5 underutilized Papilionoideae crops provide insights into root nodulation and disease resistanc.</title>
        <authorList>
            <person name="Jiang F."/>
        </authorList>
    </citation>
    <scope>NUCLEOTIDE SEQUENCE [LARGE SCALE GENOMIC DNA]</scope>
    <source>
        <strain evidence="2">LVBAO_FW01</strain>
        <tissue evidence="2">Leaves</tissue>
    </source>
</reference>
<dbReference type="EMBL" id="JAYMYQ010000001">
    <property type="protein sequence ID" value="KAK7361679.1"/>
    <property type="molecule type" value="Genomic_DNA"/>
</dbReference>
<evidence type="ECO:0000313" key="3">
    <source>
        <dbReference type="Proteomes" id="UP001367508"/>
    </source>
</evidence>